<dbReference type="SUPFAM" id="SSF64182">
    <property type="entry name" value="DHH phosphoesterases"/>
    <property type="match status" value="1"/>
</dbReference>
<name>A0A0F9IIK2_9ZZZZ</name>
<comment type="caution">
    <text evidence="1">The sequence shown here is derived from an EMBL/GenBank/DDBJ whole genome shotgun (WGS) entry which is preliminary data.</text>
</comment>
<organism evidence="1">
    <name type="scientific">marine sediment metagenome</name>
    <dbReference type="NCBI Taxonomy" id="412755"/>
    <lineage>
        <taxon>unclassified sequences</taxon>
        <taxon>metagenomes</taxon>
        <taxon>ecological metagenomes</taxon>
    </lineage>
</organism>
<evidence type="ECO:0000313" key="1">
    <source>
        <dbReference type="EMBL" id="KKM27426.1"/>
    </source>
</evidence>
<reference evidence="1" key="1">
    <citation type="journal article" date="2015" name="Nature">
        <title>Complex archaea that bridge the gap between prokaryotes and eukaryotes.</title>
        <authorList>
            <person name="Spang A."/>
            <person name="Saw J.H."/>
            <person name="Jorgensen S.L."/>
            <person name="Zaremba-Niedzwiedzka K."/>
            <person name="Martijn J."/>
            <person name="Lind A.E."/>
            <person name="van Eijk R."/>
            <person name="Schleper C."/>
            <person name="Guy L."/>
            <person name="Ettema T.J."/>
        </authorList>
    </citation>
    <scope>NUCLEOTIDE SEQUENCE</scope>
</reference>
<dbReference type="AlphaFoldDB" id="A0A0F9IIK2"/>
<protein>
    <recommendedName>
        <fullName evidence="2">DHHA1 domain-containing protein</fullName>
    </recommendedName>
</protein>
<proteinExistence type="predicted"/>
<dbReference type="EMBL" id="LAZR01012324">
    <property type="protein sequence ID" value="KKM27426.1"/>
    <property type="molecule type" value="Genomic_DNA"/>
</dbReference>
<accession>A0A0F9IIK2</accession>
<gene>
    <name evidence="1" type="ORF">LCGC14_1574850</name>
</gene>
<dbReference type="Gene3D" id="3.10.310.30">
    <property type="match status" value="1"/>
</dbReference>
<sequence length="301" mass="35050">MYVIYHSRDLDGQMSAAIVLKHAKENKYHTTIDFIGWDYGDPIPKLEKGRRIVMCDIAFPIEEMYKLCDLSEGSFVWIDHHASAIKEMLDNDGPAYCKAVIPKVKTIRGRNKDSLMIEKKGACELTWEYFYPVSKMPLIVRYLGSYDSFRHKSDENMILYFQYAARAYLTNYKECYNIFEYFEVFEGNYERWIERGKVIKLYLNVEAKDIFKTAVDIKIDGYNFKAINRQRFNPNNFDLNYKEEGVMSYYYKGNGKWEVSLYSDGPDAIDVSVLAKKRNGGGHTGAAGFITDNIEQYLNSE</sequence>
<evidence type="ECO:0008006" key="2">
    <source>
        <dbReference type="Google" id="ProtNLM"/>
    </source>
</evidence>
<dbReference type="InterPro" id="IPR038763">
    <property type="entry name" value="DHH_sf"/>
</dbReference>